<sequence>MDEPVTAIGDGPLHAALRRRGVERTKAQTQDSRVHNRSLILATLFHQGPMSRADLARGSGLTAPTISALVSDLEADGLVADTEDVHGSGARRRGKPSMLVEIQDDAVSLVVVDLHAGDFRGAVMNLRGRVVARRHVDIGDATGDQALAHLVELVESLIERAPARILGVGVSTPGIVDDEGVIRQAGSLGWYDLPLAHRLAERFGVPAYVGNDVNLLALAAMNLGKTQARNLMVIANEFGVGAGLIVGGRLVEGEQFSAGEMGHLTVDGEGELCAVCGRRGCLDLFVAAAELQGRLAAAPPERHTEILSDAGRALGTVLAPIASALNLNEFLIIGPVDLVDGAFLDSAQETARARTLSPISASLTVRSLAAGPDLALLGAACQILTAELGVF</sequence>
<dbReference type="InterPro" id="IPR036390">
    <property type="entry name" value="WH_DNA-bd_sf"/>
</dbReference>
<dbReference type="RefSeq" id="WP_329499889.1">
    <property type="nucleotide sequence ID" value="NZ_CP108460.1"/>
</dbReference>
<dbReference type="SUPFAM" id="SSF53067">
    <property type="entry name" value="Actin-like ATPase domain"/>
    <property type="match status" value="1"/>
</dbReference>
<gene>
    <name evidence="2" type="ORF">OG469_07955</name>
</gene>
<comment type="similarity">
    <text evidence="1">Belongs to the ROK (NagC/XylR) family.</text>
</comment>
<dbReference type="InterPro" id="IPR000600">
    <property type="entry name" value="ROK"/>
</dbReference>
<dbReference type="Proteomes" id="UP001432014">
    <property type="component" value="Chromosome"/>
</dbReference>
<dbReference type="SUPFAM" id="SSF46785">
    <property type="entry name" value="Winged helix' DNA-binding domain"/>
    <property type="match status" value="1"/>
</dbReference>
<dbReference type="InterPro" id="IPR036388">
    <property type="entry name" value="WH-like_DNA-bd_sf"/>
</dbReference>
<dbReference type="Pfam" id="PF00480">
    <property type="entry name" value="ROK"/>
    <property type="match status" value="1"/>
</dbReference>
<evidence type="ECO:0000313" key="2">
    <source>
        <dbReference type="EMBL" id="WUS55451.1"/>
    </source>
</evidence>
<dbReference type="Gene3D" id="1.10.10.10">
    <property type="entry name" value="Winged helix-like DNA-binding domain superfamily/Winged helix DNA-binding domain"/>
    <property type="match status" value="1"/>
</dbReference>
<name>A0ABZ1W3N4_9ACTN</name>
<dbReference type="InterPro" id="IPR043129">
    <property type="entry name" value="ATPase_NBD"/>
</dbReference>
<organism evidence="2 3">
    <name type="scientific">Kitasatospora herbaricolor</name>
    <dbReference type="NCBI Taxonomy" id="68217"/>
    <lineage>
        <taxon>Bacteria</taxon>
        <taxon>Bacillati</taxon>
        <taxon>Actinomycetota</taxon>
        <taxon>Actinomycetes</taxon>
        <taxon>Kitasatosporales</taxon>
        <taxon>Streptomycetaceae</taxon>
        <taxon>Kitasatospora</taxon>
    </lineage>
</organism>
<dbReference type="Pfam" id="PF13412">
    <property type="entry name" value="HTH_24"/>
    <property type="match status" value="1"/>
</dbReference>
<dbReference type="PANTHER" id="PTHR18964:SF149">
    <property type="entry name" value="BIFUNCTIONAL UDP-N-ACETYLGLUCOSAMINE 2-EPIMERASE_N-ACETYLMANNOSAMINE KINASE"/>
    <property type="match status" value="1"/>
</dbReference>
<dbReference type="Gene3D" id="3.30.420.40">
    <property type="match status" value="3"/>
</dbReference>
<accession>A0ABZ1W3N4</accession>
<evidence type="ECO:0000313" key="3">
    <source>
        <dbReference type="Proteomes" id="UP001432014"/>
    </source>
</evidence>
<dbReference type="PANTHER" id="PTHR18964">
    <property type="entry name" value="ROK (REPRESSOR, ORF, KINASE) FAMILY"/>
    <property type="match status" value="1"/>
</dbReference>
<evidence type="ECO:0000256" key="1">
    <source>
        <dbReference type="ARBA" id="ARBA00006479"/>
    </source>
</evidence>
<reference evidence="2 3" key="1">
    <citation type="submission" date="2022-10" db="EMBL/GenBank/DDBJ databases">
        <title>The complete genomes of actinobacterial strains from the NBC collection.</title>
        <authorList>
            <person name="Joergensen T.S."/>
            <person name="Alvarez Arevalo M."/>
            <person name="Sterndorff E.B."/>
            <person name="Faurdal D."/>
            <person name="Vuksanovic O."/>
            <person name="Mourched A.-S."/>
            <person name="Charusanti P."/>
            <person name="Shaw S."/>
            <person name="Blin K."/>
            <person name="Weber T."/>
        </authorList>
    </citation>
    <scope>NUCLEOTIDE SEQUENCE [LARGE SCALE GENOMIC DNA]</scope>
    <source>
        <strain evidence="2 3">NBC_01247</strain>
    </source>
</reference>
<proteinExistence type="inferred from homology"/>
<keyword evidence="3" id="KW-1185">Reference proteome</keyword>
<dbReference type="EMBL" id="CP108482">
    <property type="protein sequence ID" value="WUS55451.1"/>
    <property type="molecule type" value="Genomic_DNA"/>
</dbReference>
<protein>
    <submittedName>
        <fullName evidence="2">ROK family transcriptional regulator</fullName>
    </submittedName>
</protein>